<evidence type="ECO:0000256" key="1">
    <source>
        <dbReference type="SAM" id="MobiDB-lite"/>
    </source>
</evidence>
<sequence length="119" mass="12888">MAMTGLYSTSLYSGDGQHEEVPVLPRRAIDGATSHVGFRPRSPRPAKPDRGDLSGWFSGSVSCGRGRRSPEISITLPSYPPANPPSCLRTSRPHLKRKISRIQILPRVRPGAFAGKPGN</sequence>
<gene>
    <name evidence="2" type="ORF">CPAG_09166</name>
</gene>
<protein>
    <submittedName>
        <fullName evidence="2">Uncharacterized protein</fullName>
    </submittedName>
</protein>
<dbReference type="Proteomes" id="UP000054567">
    <property type="component" value="Unassembled WGS sequence"/>
</dbReference>
<dbReference type="AlphaFoldDB" id="A0A0J6FI63"/>
<evidence type="ECO:0000313" key="3">
    <source>
        <dbReference type="Proteomes" id="UP000054567"/>
    </source>
</evidence>
<reference evidence="3" key="2">
    <citation type="journal article" date="2009" name="Genome Res.">
        <title>Comparative genomic analyses of the human fungal pathogens Coccidioides and their relatives.</title>
        <authorList>
            <person name="Sharpton T.J."/>
            <person name="Stajich J.E."/>
            <person name="Rounsley S.D."/>
            <person name="Gardner M.J."/>
            <person name="Wortman J.R."/>
            <person name="Jordar V.S."/>
            <person name="Maiti R."/>
            <person name="Kodira C.D."/>
            <person name="Neafsey D.E."/>
            <person name="Zeng Q."/>
            <person name="Hung C.-Y."/>
            <person name="McMahan C."/>
            <person name="Muszewska A."/>
            <person name="Grynberg M."/>
            <person name="Mandel M.A."/>
            <person name="Kellner E.M."/>
            <person name="Barker B.M."/>
            <person name="Galgiani J.N."/>
            <person name="Orbach M.J."/>
            <person name="Kirkland T.N."/>
            <person name="Cole G.T."/>
            <person name="Henn M.R."/>
            <person name="Birren B.W."/>
            <person name="Taylor J.W."/>
        </authorList>
    </citation>
    <scope>NUCLEOTIDE SEQUENCE [LARGE SCALE GENOMIC DNA]</scope>
    <source>
        <strain evidence="3">RMSCC 3488</strain>
    </source>
</reference>
<dbReference type="VEuPathDB" id="FungiDB:CPAG_09166"/>
<reference evidence="2 3" key="1">
    <citation type="submission" date="2007-06" db="EMBL/GenBank/DDBJ databases">
        <title>The Genome Sequence of Coccidioides posadasii RMSCC_3488.</title>
        <authorList>
            <consortium name="Coccidioides Genome Resources Consortium"/>
            <consortium name="The Broad Institute Genome Sequencing Platform"/>
            <person name="Henn M.R."/>
            <person name="Sykes S."/>
            <person name="Young S."/>
            <person name="Jaffe D."/>
            <person name="Berlin A."/>
            <person name="Alvarez P."/>
            <person name="Butler J."/>
            <person name="Gnerre S."/>
            <person name="Grabherr M."/>
            <person name="Mauceli E."/>
            <person name="Brockman W."/>
            <person name="Kodira C."/>
            <person name="Alvarado L."/>
            <person name="Zeng Q."/>
            <person name="Crawford M."/>
            <person name="Antoine C."/>
            <person name="Devon K."/>
            <person name="Galgiani J."/>
            <person name="Orsborn K."/>
            <person name="Lewis M.L."/>
            <person name="Nusbaum C."/>
            <person name="Galagan J."/>
            <person name="Birren B."/>
        </authorList>
    </citation>
    <scope>NUCLEOTIDE SEQUENCE [LARGE SCALE GENOMIC DNA]</scope>
    <source>
        <strain evidence="2 3">RMSCC 3488</strain>
    </source>
</reference>
<feature type="compositionally biased region" description="Polar residues" evidence="1">
    <location>
        <begin position="1"/>
        <end position="12"/>
    </location>
</feature>
<name>A0A0J6FI63_COCPO</name>
<accession>A0A0J6FI63</accession>
<reference evidence="3" key="3">
    <citation type="journal article" date="2010" name="Genome Res.">
        <title>Population genomic sequencing of Coccidioides fungi reveals recent hybridization and transposon control.</title>
        <authorList>
            <person name="Neafsey D.E."/>
            <person name="Barker B.M."/>
            <person name="Sharpton T.J."/>
            <person name="Stajich J.E."/>
            <person name="Park D.J."/>
            <person name="Whiston E."/>
            <person name="Hung C.-Y."/>
            <person name="McMahan C."/>
            <person name="White J."/>
            <person name="Sykes S."/>
            <person name="Heiman D."/>
            <person name="Young S."/>
            <person name="Zeng Q."/>
            <person name="Abouelleil A."/>
            <person name="Aftuck L."/>
            <person name="Bessette D."/>
            <person name="Brown A."/>
            <person name="FitzGerald M."/>
            <person name="Lui A."/>
            <person name="Macdonald J.P."/>
            <person name="Priest M."/>
            <person name="Orbach M.J."/>
            <person name="Galgiani J.N."/>
            <person name="Kirkland T.N."/>
            <person name="Cole G.T."/>
            <person name="Birren B.W."/>
            <person name="Henn M.R."/>
            <person name="Taylor J.W."/>
            <person name="Rounsley S.D."/>
        </authorList>
    </citation>
    <scope>NUCLEOTIDE SEQUENCE [LARGE SCALE GENOMIC DNA]</scope>
    <source>
        <strain evidence="3">RMSCC 3488</strain>
    </source>
</reference>
<proteinExistence type="predicted"/>
<evidence type="ECO:0000313" key="2">
    <source>
        <dbReference type="EMBL" id="KMM72876.1"/>
    </source>
</evidence>
<organism evidence="2 3">
    <name type="scientific">Coccidioides posadasii RMSCC 3488</name>
    <dbReference type="NCBI Taxonomy" id="454284"/>
    <lineage>
        <taxon>Eukaryota</taxon>
        <taxon>Fungi</taxon>
        <taxon>Dikarya</taxon>
        <taxon>Ascomycota</taxon>
        <taxon>Pezizomycotina</taxon>
        <taxon>Eurotiomycetes</taxon>
        <taxon>Eurotiomycetidae</taxon>
        <taxon>Onygenales</taxon>
        <taxon>Onygenaceae</taxon>
        <taxon>Coccidioides</taxon>
    </lineage>
</organism>
<feature type="region of interest" description="Disordered" evidence="1">
    <location>
        <begin position="1"/>
        <end position="94"/>
    </location>
</feature>
<dbReference type="EMBL" id="DS268114">
    <property type="protein sequence ID" value="KMM72876.1"/>
    <property type="molecule type" value="Genomic_DNA"/>
</dbReference>